<feature type="coiled-coil region" evidence="1">
    <location>
        <begin position="48"/>
        <end position="147"/>
    </location>
</feature>
<comment type="caution">
    <text evidence="2">The sequence shown here is derived from an EMBL/GenBank/DDBJ whole genome shotgun (WGS) entry which is preliminary data.</text>
</comment>
<dbReference type="Proteomes" id="UP000281813">
    <property type="component" value="Unassembled WGS sequence"/>
</dbReference>
<dbReference type="EMBL" id="RBZO01000016">
    <property type="protein sequence ID" value="RKQ15024.1"/>
    <property type="molecule type" value="Genomic_DNA"/>
</dbReference>
<sequence>MHKLFQLGAFLYLGRHLFKLKQSILLIRTYNKGVEQLLDTLNEKMVFIKGKRRKKHKWEVQLEDYQDELIGIEQEITNLTVKLKSEEKDVKKLEGIGITNLIQTLIGKKYEKIEIEKQEVVAVQLQLEEARKTKLEIEESIVTLIDRLESVSGVEEEYQALITLKTEKLQGNNAAFREKLYELSEKEGDTGAYVEELEEALEAGNTVIDALNQAIASLDEAESWGTFDLFGGGALSSAVKHDYIDKATEHIHVAQGRMRHFQKELLDIDQTAQLQIDISGLLKFADFFFDGFIVDWMVQERISESLENIKSQKSTVTAILRELEEEKEEKENEHTLIIEERTRLIEDY</sequence>
<gene>
    <name evidence="2" type="ORF">D8M05_11235</name>
</gene>
<feature type="coiled-coil region" evidence="1">
    <location>
        <begin position="306"/>
        <end position="340"/>
    </location>
</feature>
<dbReference type="AlphaFoldDB" id="A0A494YXR9"/>
<evidence type="ECO:0000256" key="1">
    <source>
        <dbReference type="SAM" id="Coils"/>
    </source>
</evidence>
<evidence type="ECO:0000313" key="2">
    <source>
        <dbReference type="EMBL" id="RKQ15024.1"/>
    </source>
</evidence>
<evidence type="ECO:0000313" key="3">
    <source>
        <dbReference type="Proteomes" id="UP000281813"/>
    </source>
</evidence>
<keyword evidence="1" id="KW-0175">Coiled coil</keyword>
<reference evidence="2 3" key="1">
    <citation type="journal article" date="2015" name="Antonie Van Leeuwenhoek">
        <title>Oceanobacillus bengalensis sp. nov., a bacterium isolated from seawater of the Bay of Bengal.</title>
        <authorList>
            <person name="Yongchang O."/>
            <person name="Xiang W."/>
            <person name="Wang G."/>
        </authorList>
    </citation>
    <scope>NUCLEOTIDE SEQUENCE [LARGE SCALE GENOMIC DNA]</scope>
    <source>
        <strain evidence="2 3">MCCC 1K00260</strain>
    </source>
</reference>
<organism evidence="2 3">
    <name type="scientific">Oceanobacillus bengalensis</name>
    <dbReference type="NCBI Taxonomy" id="1435466"/>
    <lineage>
        <taxon>Bacteria</taxon>
        <taxon>Bacillati</taxon>
        <taxon>Bacillota</taxon>
        <taxon>Bacilli</taxon>
        <taxon>Bacillales</taxon>
        <taxon>Bacillaceae</taxon>
        <taxon>Oceanobacillus</taxon>
    </lineage>
</organism>
<name>A0A494YXR9_9BACI</name>
<protein>
    <submittedName>
        <fullName evidence="2">Uncharacterized protein</fullName>
    </submittedName>
</protein>
<proteinExistence type="predicted"/>
<accession>A0A494YXR9</accession>
<keyword evidence="3" id="KW-1185">Reference proteome</keyword>